<name>A0A1G7LEC9_RHOCA</name>
<evidence type="ECO:0000313" key="11">
    <source>
        <dbReference type="Proteomes" id="UP000183812"/>
    </source>
</evidence>
<evidence type="ECO:0000256" key="9">
    <source>
        <dbReference type="HAMAP-Rule" id="MF_00422"/>
    </source>
</evidence>
<dbReference type="InterPro" id="IPR005807">
    <property type="entry name" value="SecE_bac"/>
</dbReference>
<protein>
    <recommendedName>
        <fullName evidence="9">Protein translocase subunit SecE</fullName>
    </recommendedName>
</protein>
<evidence type="ECO:0000256" key="8">
    <source>
        <dbReference type="ARBA" id="ARBA00023136"/>
    </source>
</evidence>
<organism evidence="10 11">
    <name type="scientific">Rhodobacter capsulatus</name>
    <name type="common">Rhodopseudomonas capsulata</name>
    <dbReference type="NCBI Taxonomy" id="1061"/>
    <lineage>
        <taxon>Bacteria</taxon>
        <taxon>Pseudomonadati</taxon>
        <taxon>Pseudomonadota</taxon>
        <taxon>Alphaproteobacteria</taxon>
        <taxon>Rhodobacterales</taxon>
        <taxon>Rhodobacter group</taxon>
        <taxon>Rhodobacter</taxon>
    </lineage>
</organism>
<dbReference type="Proteomes" id="UP000183812">
    <property type="component" value="Unassembled WGS sequence"/>
</dbReference>
<sequence>MANPIQFLSQVRSEVGKITWPTRREVVLTTIMVLTMAMVAAIFFSLVDWVINLGIKAMFI</sequence>
<dbReference type="GO" id="GO:0009306">
    <property type="term" value="P:protein secretion"/>
    <property type="evidence" value="ECO:0007669"/>
    <property type="project" value="UniProtKB-UniRule"/>
</dbReference>
<dbReference type="GO" id="GO:0005886">
    <property type="term" value="C:plasma membrane"/>
    <property type="evidence" value="ECO:0007669"/>
    <property type="project" value="UniProtKB-SubCell"/>
</dbReference>
<comment type="function">
    <text evidence="9">Essential subunit of the Sec protein translocation channel SecYEG. Clamps together the 2 halves of SecY. May contact the channel plug during translocation.</text>
</comment>
<evidence type="ECO:0000256" key="4">
    <source>
        <dbReference type="ARBA" id="ARBA00022692"/>
    </source>
</evidence>
<keyword evidence="3 9" id="KW-1003">Cell membrane</keyword>
<evidence type="ECO:0000256" key="7">
    <source>
        <dbReference type="ARBA" id="ARBA00023010"/>
    </source>
</evidence>
<keyword evidence="5 9" id="KW-0653">Protein transport</keyword>
<dbReference type="Pfam" id="PF00584">
    <property type="entry name" value="SecE"/>
    <property type="match status" value="1"/>
</dbReference>
<comment type="subcellular location">
    <subcellularLocation>
        <location evidence="9">Cell membrane</location>
        <topology evidence="9">Single-pass membrane protein</topology>
    </subcellularLocation>
    <subcellularLocation>
        <location evidence="1">Membrane</location>
    </subcellularLocation>
</comment>
<comment type="similarity">
    <text evidence="9">Belongs to the SecE/SEC61-gamma family.</text>
</comment>
<dbReference type="OrthoDB" id="9812738at2"/>
<gene>
    <name evidence="9" type="primary">secE</name>
    <name evidence="10" type="ORF">SAMN04244550_02327</name>
</gene>
<dbReference type="HAMAP" id="MF_00422">
    <property type="entry name" value="SecE"/>
    <property type="match status" value="1"/>
</dbReference>
<dbReference type="AlphaFoldDB" id="A0A1G7LEC9"/>
<evidence type="ECO:0000256" key="6">
    <source>
        <dbReference type="ARBA" id="ARBA00022989"/>
    </source>
</evidence>
<accession>A0A1G7LEC9</accession>
<keyword evidence="6 9" id="KW-1133">Transmembrane helix</keyword>
<dbReference type="GO" id="GO:0065002">
    <property type="term" value="P:intracellular protein transmembrane transport"/>
    <property type="evidence" value="ECO:0007669"/>
    <property type="project" value="UniProtKB-UniRule"/>
</dbReference>
<keyword evidence="4 9" id="KW-0812">Transmembrane</keyword>
<evidence type="ECO:0000256" key="3">
    <source>
        <dbReference type="ARBA" id="ARBA00022475"/>
    </source>
</evidence>
<evidence type="ECO:0000256" key="1">
    <source>
        <dbReference type="ARBA" id="ARBA00004370"/>
    </source>
</evidence>
<dbReference type="InterPro" id="IPR001901">
    <property type="entry name" value="Translocase_SecE/Sec61-g"/>
</dbReference>
<dbReference type="NCBIfam" id="TIGR00964">
    <property type="entry name" value="secE_bact"/>
    <property type="match status" value="1"/>
</dbReference>
<proteinExistence type="inferred from homology"/>
<reference evidence="10 11" key="1">
    <citation type="submission" date="2016-10" db="EMBL/GenBank/DDBJ databases">
        <authorList>
            <person name="de Groot N.N."/>
        </authorList>
    </citation>
    <scope>NUCLEOTIDE SEQUENCE [LARGE SCALE GENOMIC DNA]</scope>
    <source>
        <strain evidence="11">DSM 938 / 37b4</strain>
    </source>
</reference>
<evidence type="ECO:0000313" key="10">
    <source>
        <dbReference type="EMBL" id="SDF47887.1"/>
    </source>
</evidence>
<dbReference type="RefSeq" id="WP_081024549.1">
    <property type="nucleotide sequence ID" value="NZ_CP061202.1"/>
</dbReference>
<dbReference type="Gene3D" id="1.20.5.1030">
    <property type="entry name" value="Preprotein translocase secy subunit"/>
    <property type="match status" value="1"/>
</dbReference>
<dbReference type="GO" id="GO:0006605">
    <property type="term" value="P:protein targeting"/>
    <property type="evidence" value="ECO:0007669"/>
    <property type="project" value="UniProtKB-UniRule"/>
</dbReference>
<dbReference type="PROSITE" id="PS01067">
    <property type="entry name" value="SECE_SEC61G"/>
    <property type="match status" value="1"/>
</dbReference>
<dbReference type="GO" id="GO:0043952">
    <property type="term" value="P:protein transport by the Sec complex"/>
    <property type="evidence" value="ECO:0007669"/>
    <property type="project" value="UniProtKB-UniRule"/>
</dbReference>
<dbReference type="PANTHER" id="PTHR33910:SF1">
    <property type="entry name" value="PROTEIN TRANSLOCASE SUBUNIT SECE"/>
    <property type="match status" value="1"/>
</dbReference>
<dbReference type="InterPro" id="IPR038379">
    <property type="entry name" value="SecE_sf"/>
</dbReference>
<feature type="transmembrane region" description="Helical" evidence="9">
    <location>
        <begin position="26"/>
        <end position="51"/>
    </location>
</feature>
<dbReference type="PANTHER" id="PTHR33910">
    <property type="entry name" value="PROTEIN TRANSLOCASE SUBUNIT SECE"/>
    <property type="match status" value="1"/>
</dbReference>
<dbReference type="GO" id="GO:0008320">
    <property type="term" value="F:protein transmembrane transporter activity"/>
    <property type="evidence" value="ECO:0007669"/>
    <property type="project" value="UniProtKB-UniRule"/>
</dbReference>
<evidence type="ECO:0000256" key="5">
    <source>
        <dbReference type="ARBA" id="ARBA00022927"/>
    </source>
</evidence>
<comment type="subunit">
    <text evidence="9">Component of the Sec protein translocase complex. Heterotrimer consisting of SecY, SecE and SecG subunits. The heterotrimers can form oligomers, although 1 heterotrimer is thought to be able to translocate proteins. Interacts with the ribosome. Interacts with SecDF, and other proteins may be involved. Interacts with SecA.</text>
</comment>
<keyword evidence="2 9" id="KW-0813">Transport</keyword>
<keyword evidence="8 9" id="KW-0472">Membrane</keyword>
<evidence type="ECO:0000256" key="2">
    <source>
        <dbReference type="ARBA" id="ARBA00022448"/>
    </source>
</evidence>
<dbReference type="EMBL" id="FNAY01000011">
    <property type="protein sequence ID" value="SDF47887.1"/>
    <property type="molecule type" value="Genomic_DNA"/>
</dbReference>
<keyword evidence="7 9" id="KW-0811">Translocation</keyword>